<gene>
    <name evidence="1" type="ORF">WMO40_05470</name>
</gene>
<evidence type="ECO:0000313" key="1">
    <source>
        <dbReference type="EMBL" id="MEQ2526144.1"/>
    </source>
</evidence>
<proteinExistence type="predicted"/>
<keyword evidence="2" id="KW-1185">Reference proteome</keyword>
<protein>
    <submittedName>
        <fullName evidence="1">SA1362 family protein</fullName>
    </submittedName>
</protein>
<organism evidence="1 2">
    <name type="scientific">Robertmurraya yapensis</name>
    <name type="common">ex Hitch et al 2024</name>
    <dbReference type="NCBI Taxonomy" id="3133160"/>
    <lineage>
        <taxon>Bacteria</taxon>
        <taxon>Bacillati</taxon>
        <taxon>Bacillota</taxon>
        <taxon>Bacilli</taxon>
        <taxon>Bacillales</taxon>
        <taxon>Bacillaceae</taxon>
        <taxon>Robertmurraya</taxon>
    </lineage>
</organism>
<name>A0ACC6S811_9BACI</name>
<dbReference type="EMBL" id="JBBMEW010000003">
    <property type="protein sequence ID" value="MEQ2526144.1"/>
    <property type="molecule type" value="Genomic_DNA"/>
</dbReference>
<reference evidence="1" key="1">
    <citation type="submission" date="2024-03" db="EMBL/GenBank/DDBJ databases">
        <title>Human intestinal bacterial collection.</title>
        <authorList>
            <person name="Pauvert C."/>
            <person name="Hitch T.C.A."/>
            <person name="Clavel T."/>
        </authorList>
    </citation>
    <scope>NUCLEOTIDE SEQUENCE</scope>
    <source>
        <strain evidence="1">CLA-AA-H227</strain>
    </source>
</reference>
<accession>A0ACC6S811</accession>
<dbReference type="Proteomes" id="UP001439875">
    <property type="component" value="Unassembled WGS sequence"/>
</dbReference>
<comment type="caution">
    <text evidence="1">The sequence shown here is derived from an EMBL/GenBank/DDBJ whole genome shotgun (WGS) entry which is preliminary data.</text>
</comment>
<sequence>MAFLKNRTSFYFVIGMIILAIIGVASRFISNPTAFFQSVLVFLVIGFAIFFLVRRFNGGNPQKHEQSAFRKAAKKSKKRFQQKDIRKPSVKPMNGNVSTLKKGKNKAKSAAHLTVIEGKKGKKKKRASF</sequence>
<evidence type="ECO:0000313" key="2">
    <source>
        <dbReference type="Proteomes" id="UP001439875"/>
    </source>
</evidence>